<dbReference type="InterPro" id="IPR023885">
    <property type="entry name" value="4Fe4S-binding_SPASM_dom"/>
</dbReference>
<gene>
    <name evidence="9" type="ORF">V8V93_16510</name>
</gene>
<protein>
    <submittedName>
        <fullName evidence="9">Radical SAM protein</fullName>
    </submittedName>
</protein>
<dbReference type="Gene3D" id="3.20.20.70">
    <property type="entry name" value="Aldolase class I"/>
    <property type="match status" value="1"/>
</dbReference>
<dbReference type="CDD" id="cd21109">
    <property type="entry name" value="SPASM"/>
    <property type="match status" value="1"/>
</dbReference>
<keyword evidence="4" id="KW-0479">Metal-binding</keyword>
<feature type="domain" description="Radical SAM core" evidence="8">
    <location>
        <begin position="51"/>
        <end position="282"/>
    </location>
</feature>
<dbReference type="InterPro" id="IPR007197">
    <property type="entry name" value="rSAM"/>
</dbReference>
<dbReference type="InterPro" id="IPR058240">
    <property type="entry name" value="rSAM_sf"/>
</dbReference>
<dbReference type="EMBL" id="CP146609">
    <property type="protein sequence ID" value="WWX22033.1"/>
    <property type="molecule type" value="Genomic_DNA"/>
</dbReference>
<keyword evidence="6" id="KW-0408">Iron</keyword>
<evidence type="ECO:0000259" key="8">
    <source>
        <dbReference type="PROSITE" id="PS51918"/>
    </source>
</evidence>
<dbReference type="Proteomes" id="UP001385389">
    <property type="component" value="Chromosome"/>
</dbReference>
<dbReference type="InterPro" id="IPR050377">
    <property type="entry name" value="Radical_SAM_PqqE_MftC-like"/>
</dbReference>
<dbReference type="PROSITE" id="PS01305">
    <property type="entry name" value="MOAA_NIFB_PQQE"/>
    <property type="match status" value="1"/>
</dbReference>
<evidence type="ECO:0000256" key="5">
    <source>
        <dbReference type="ARBA" id="ARBA00023002"/>
    </source>
</evidence>
<dbReference type="PROSITE" id="PS51918">
    <property type="entry name" value="RADICAL_SAM"/>
    <property type="match status" value="1"/>
</dbReference>
<evidence type="ECO:0000313" key="9">
    <source>
        <dbReference type="EMBL" id="WWX22033.1"/>
    </source>
</evidence>
<evidence type="ECO:0000256" key="7">
    <source>
        <dbReference type="ARBA" id="ARBA00023014"/>
    </source>
</evidence>
<keyword evidence="3" id="KW-0949">S-adenosyl-L-methionine</keyword>
<evidence type="ECO:0000256" key="2">
    <source>
        <dbReference type="ARBA" id="ARBA00022485"/>
    </source>
</evidence>
<proteinExistence type="predicted"/>
<accession>A0ABZ2IVE4</accession>
<reference evidence="9 10" key="1">
    <citation type="submission" date="2024-03" db="EMBL/GenBank/DDBJ databases">
        <title>Phenotype and Genome Characterization of a Sulfate-Reducing Bacterium Pseudodesulfovibrio sp. strain 5S69, isolated from Petroleum Reservoir in Tatarstan (Russia).</title>
        <authorList>
            <person name="Bidzhieva S.K."/>
            <person name="Kadnikov V."/>
            <person name="Tourova T.P."/>
            <person name="Samigullina S.R."/>
            <person name="Sokolova D.S."/>
            <person name="Poltaraus A.B."/>
            <person name="Avtukh A.N."/>
            <person name="Tereshina V.M."/>
            <person name="Mardanov A.V."/>
            <person name="Nazina T.N."/>
        </authorList>
    </citation>
    <scope>NUCLEOTIDE SEQUENCE [LARGE SCALE GENOMIC DNA]</scope>
    <source>
        <strain evidence="9 10">5S69</strain>
    </source>
</reference>
<dbReference type="RefSeq" id="WP_338667712.1">
    <property type="nucleotide sequence ID" value="NZ_CP146609.1"/>
</dbReference>
<evidence type="ECO:0000256" key="4">
    <source>
        <dbReference type="ARBA" id="ARBA00022723"/>
    </source>
</evidence>
<comment type="cofactor">
    <cofactor evidence="1">
        <name>[4Fe-4S] cluster</name>
        <dbReference type="ChEBI" id="CHEBI:49883"/>
    </cofactor>
</comment>
<dbReference type="InterPro" id="IPR000385">
    <property type="entry name" value="MoaA_NifB_PqqE_Fe-S-bd_CS"/>
</dbReference>
<dbReference type="Pfam" id="PF04055">
    <property type="entry name" value="Radical_SAM"/>
    <property type="match status" value="1"/>
</dbReference>
<keyword evidence="2" id="KW-0004">4Fe-4S</keyword>
<sequence length="403" mass="45949">MSKRSQISPAVITKLFLRHARHPWIAKKLVALQADKWLFNLTHSRLDEGYAKKIHQFSVRITDVCNLRCVMCGQWGENGFLRGKKLSDLKKAEVSPARYIELLDDMVANGHHPNVYLWGGEPMLYDGTLDIIGHASRLGLPPSIATNGTKLQKGIDCFTDSPLYLLQVSIDGHNAELHNGIRRPGNLDVFGAIMDGLSDMRDARERKKNDLPFIASLTTISRDNHDHLLDIYENISPMVDFLVFYPSWWIDEPSANAHAVDFERRFGQKPTLHRGWIGGWKPDNYALIESQMQAIRRRSARLGTPPAVFIPNISGVDNLREYYTNHRNSFGFDQCISIHQVVEIDSNGDMSPCRDYHDYVVGNVKEHTVTELWNSDRFRTFRQSLHRDGLMPVCSRCCGLMGY</sequence>
<keyword evidence="5" id="KW-0560">Oxidoreductase</keyword>
<evidence type="ECO:0000256" key="3">
    <source>
        <dbReference type="ARBA" id="ARBA00022691"/>
    </source>
</evidence>
<dbReference type="SUPFAM" id="SSF102114">
    <property type="entry name" value="Radical SAM enzymes"/>
    <property type="match status" value="1"/>
</dbReference>
<dbReference type="SFLD" id="SFLDS00029">
    <property type="entry name" value="Radical_SAM"/>
    <property type="match status" value="1"/>
</dbReference>
<organism evidence="9 10">
    <name type="scientific">Pseudodesulfovibrio methanolicus</name>
    <dbReference type="NCBI Taxonomy" id="3126690"/>
    <lineage>
        <taxon>Bacteria</taxon>
        <taxon>Pseudomonadati</taxon>
        <taxon>Thermodesulfobacteriota</taxon>
        <taxon>Desulfovibrionia</taxon>
        <taxon>Desulfovibrionales</taxon>
        <taxon>Desulfovibrionaceae</taxon>
    </lineage>
</organism>
<evidence type="ECO:0000313" key="10">
    <source>
        <dbReference type="Proteomes" id="UP001385389"/>
    </source>
</evidence>
<dbReference type="Pfam" id="PF13186">
    <property type="entry name" value="SPASM"/>
    <property type="match status" value="1"/>
</dbReference>
<evidence type="ECO:0000256" key="6">
    <source>
        <dbReference type="ARBA" id="ARBA00023004"/>
    </source>
</evidence>
<keyword evidence="7" id="KW-0411">Iron-sulfur</keyword>
<name>A0ABZ2IVE4_9BACT</name>
<dbReference type="CDD" id="cd01335">
    <property type="entry name" value="Radical_SAM"/>
    <property type="match status" value="1"/>
</dbReference>
<dbReference type="InterPro" id="IPR013785">
    <property type="entry name" value="Aldolase_TIM"/>
</dbReference>
<dbReference type="PANTHER" id="PTHR11228">
    <property type="entry name" value="RADICAL SAM DOMAIN PROTEIN"/>
    <property type="match status" value="1"/>
</dbReference>
<dbReference type="SFLD" id="SFLDG01067">
    <property type="entry name" value="SPASM/twitch_domain_containing"/>
    <property type="match status" value="1"/>
</dbReference>
<evidence type="ECO:0000256" key="1">
    <source>
        <dbReference type="ARBA" id="ARBA00001966"/>
    </source>
</evidence>
<keyword evidence="10" id="KW-1185">Reference proteome</keyword>
<dbReference type="PANTHER" id="PTHR11228:SF7">
    <property type="entry name" value="PQQA PEPTIDE CYCLASE"/>
    <property type="match status" value="1"/>
</dbReference>